<evidence type="ECO:0000313" key="3">
    <source>
        <dbReference type="Proteomes" id="UP001066276"/>
    </source>
</evidence>
<name>A0AAV7MWE3_PLEWA</name>
<sequence>MPRGYVLGPCRTGGTSGVGLADPEVLSWDEQDADTSGRAGPLNGPKQPRGGATMGTEIFLPGTNDEGWANRNADGDAISRLPCIGRGTQEAATR</sequence>
<protein>
    <submittedName>
        <fullName evidence="2">Uncharacterized protein</fullName>
    </submittedName>
</protein>
<evidence type="ECO:0000313" key="2">
    <source>
        <dbReference type="EMBL" id="KAJ1105253.1"/>
    </source>
</evidence>
<gene>
    <name evidence="2" type="ORF">NDU88_002661</name>
</gene>
<reference evidence="2" key="1">
    <citation type="journal article" date="2022" name="bioRxiv">
        <title>Sequencing and chromosome-scale assembly of the giantPleurodeles waltlgenome.</title>
        <authorList>
            <person name="Brown T."/>
            <person name="Elewa A."/>
            <person name="Iarovenko S."/>
            <person name="Subramanian E."/>
            <person name="Araus A.J."/>
            <person name="Petzold A."/>
            <person name="Susuki M."/>
            <person name="Suzuki K.-i.T."/>
            <person name="Hayashi T."/>
            <person name="Toyoda A."/>
            <person name="Oliveira C."/>
            <person name="Osipova E."/>
            <person name="Leigh N.D."/>
            <person name="Simon A."/>
            <person name="Yun M.H."/>
        </authorList>
    </citation>
    <scope>NUCLEOTIDE SEQUENCE</scope>
    <source>
        <strain evidence="2">20211129_DDA</strain>
        <tissue evidence="2">Liver</tissue>
    </source>
</reference>
<dbReference type="AlphaFoldDB" id="A0AAV7MWE3"/>
<evidence type="ECO:0000256" key="1">
    <source>
        <dbReference type="SAM" id="MobiDB-lite"/>
    </source>
</evidence>
<organism evidence="2 3">
    <name type="scientific">Pleurodeles waltl</name>
    <name type="common">Iberian ribbed newt</name>
    <dbReference type="NCBI Taxonomy" id="8319"/>
    <lineage>
        <taxon>Eukaryota</taxon>
        <taxon>Metazoa</taxon>
        <taxon>Chordata</taxon>
        <taxon>Craniata</taxon>
        <taxon>Vertebrata</taxon>
        <taxon>Euteleostomi</taxon>
        <taxon>Amphibia</taxon>
        <taxon>Batrachia</taxon>
        <taxon>Caudata</taxon>
        <taxon>Salamandroidea</taxon>
        <taxon>Salamandridae</taxon>
        <taxon>Pleurodelinae</taxon>
        <taxon>Pleurodeles</taxon>
    </lineage>
</organism>
<keyword evidence="3" id="KW-1185">Reference proteome</keyword>
<comment type="caution">
    <text evidence="2">The sequence shown here is derived from an EMBL/GenBank/DDBJ whole genome shotgun (WGS) entry which is preliminary data.</text>
</comment>
<dbReference type="EMBL" id="JANPWB010000013">
    <property type="protein sequence ID" value="KAJ1105253.1"/>
    <property type="molecule type" value="Genomic_DNA"/>
</dbReference>
<accession>A0AAV7MWE3</accession>
<dbReference type="Proteomes" id="UP001066276">
    <property type="component" value="Chromosome 9"/>
</dbReference>
<feature type="region of interest" description="Disordered" evidence="1">
    <location>
        <begin position="1"/>
        <end position="94"/>
    </location>
</feature>
<proteinExistence type="predicted"/>